<accession>A0A4Y7PYS8</accession>
<dbReference type="VEuPathDB" id="FungiDB:BD410DRAFT_383507"/>
<sequence>MANGSPSSACPTIPSEIWRHIFALACEAVEPMDNHRDGYEPFNERFHLNYPTTSESTQYTLMFVSKHFNALATEFFLQRVTICGTKQLSLLLKCLRQPTNLARNFARWTRRFDFNYQIIGVLNRERSWMYSLALVLRACRNLTHLIIELPKSVLMSGESILDACLESCRVLEVLHWGLRCPVPRNEFITTFQNIRTMRLATLNQFTATPPIAPSQPHLVEEFPFLHTVEGGRDDFANLFESVSLPSLSTIHIRNDNFQDVHLASNTGMHAFAVRHGERIKTLTMVGVVGAYYGPAAVPFLRQFTTLQELVVDVADLLRLTSYENFIHPHLVRLGLTNHRQAVPWKTRDDFRAALPARLKAHFPALKVLRWFGGLFIIPSYSEGQDDREGMHGIRIESEIGEQIKLSWFTMR</sequence>
<reference evidence="1 2" key="1">
    <citation type="submission" date="2018-06" db="EMBL/GenBank/DDBJ databases">
        <title>A transcriptomic atlas of mushroom development highlights an independent origin of complex multicellularity.</title>
        <authorList>
            <consortium name="DOE Joint Genome Institute"/>
            <person name="Krizsan K."/>
            <person name="Almasi E."/>
            <person name="Merenyi Z."/>
            <person name="Sahu N."/>
            <person name="Viragh M."/>
            <person name="Koszo T."/>
            <person name="Mondo S."/>
            <person name="Kiss B."/>
            <person name="Balint B."/>
            <person name="Kues U."/>
            <person name="Barry K."/>
            <person name="Hegedus J.C."/>
            <person name="Henrissat B."/>
            <person name="Johnson J."/>
            <person name="Lipzen A."/>
            <person name="Ohm R."/>
            <person name="Nagy I."/>
            <person name="Pangilinan J."/>
            <person name="Yan J."/>
            <person name="Xiong Y."/>
            <person name="Grigoriev I.V."/>
            <person name="Hibbett D.S."/>
            <person name="Nagy L.G."/>
        </authorList>
    </citation>
    <scope>NUCLEOTIDE SEQUENCE [LARGE SCALE GENOMIC DNA]</scope>
    <source>
        <strain evidence="1 2">SZMC22713</strain>
    </source>
</reference>
<evidence type="ECO:0000313" key="1">
    <source>
        <dbReference type="EMBL" id="TDL20168.1"/>
    </source>
</evidence>
<organism evidence="1 2">
    <name type="scientific">Rickenella mellea</name>
    <dbReference type="NCBI Taxonomy" id="50990"/>
    <lineage>
        <taxon>Eukaryota</taxon>
        <taxon>Fungi</taxon>
        <taxon>Dikarya</taxon>
        <taxon>Basidiomycota</taxon>
        <taxon>Agaricomycotina</taxon>
        <taxon>Agaricomycetes</taxon>
        <taxon>Hymenochaetales</taxon>
        <taxon>Rickenellaceae</taxon>
        <taxon>Rickenella</taxon>
    </lineage>
</organism>
<protein>
    <recommendedName>
        <fullName evidence="3">F-box domain-containing protein</fullName>
    </recommendedName>
</protein>
<proteinExistence type="predicted"/>
<evidence type="ECO:0008006" key="3">
    <source>
        <dbReference type="Google" id="ProtNLM"/>
    </source>
</evidence>
<dbReference type="Proteomes" id="UP000294933">
    <property type="component" value="Unassembled WGS sequence"/>
</dbReference>
<evidence type="ECO:0000313" key="2">
    <source>
        <dbReference type="Proteomes" id="UP000294933"/>
    </source>
</evidence>
<dbReference type="EMBL" id="ML170190">
    <property type="protein sequence ID" value="TDL20168.1"/>
    <property type="molecule type" value="Genomic_DNA"/>
</dbReference>
<name>A0A4Y7PYS8_9AGAM</name>
<dbReference type="AlphaFoldDB" id="A0A4Y7PYS8"/>
<keyword evidence="2" id="KW-1185">Reference proteome</keyword>
<gene>
    <name evidence="1" type="ORF">BD410DRAFT_383507</name>
</gene>